<proteinExistence type="predicted"/>
<gene>
    <name evidence="1" type="ORF">SAMN04488498_113104</name>
</gene>
<organism evidence="1 2">
    <name type="scientific">Neomesorhizobium albiziae</name>
    <dbReference type="NCBI Taxonomy" id="335020"/>
    <lineage>
        <taxon>Bacteria</taxon>
        <taxon>Pseudomonadati</taxon>
        <taxon>Pseudomonadota</taxon>
        <taxon>Alphaproteobacteria</taxon>
        <taxon>Hyphomicrobiales</taxon>
        <taxon>Phyllobacteriaceae</taxon>
        <taxon>Neomesorhizobium</taxon>
    </lineage>
</organism>
<protein>
    <submittedName>
        <fullName evidence="1">Uncharacterized protein</fullName>
    </submittedName>
</protein>
<accession>A0A1I4CMY2</accession>
<reference evidence="1 2" key="1">
    <citation type="submission" date="2016-10" db="EMBL/GenBank/DDBJ databases">
        <authorList>
            <person name="Varghese N."/>
            <person name="Submissions S."/>
        </authorList>
    </citation>
    <scope>NUCLEOTIDE SEQUENCE [LARGE SCALE GENOMIC DNA]</scope>
    <source>
        <strain evidence="1 2">DSM 21822</strain>
    </source>
</reference>
<evidence type="ECO:0000313" key="1">
    <source>
        <dbReference type="EMBL" id="SFK81291.1"/>
    </source>
</evidence>
<dbReference type="EMBL" id="FOSL01000013">
    <property type="protein sequence ID" value="SFK81291.1"/>
    <property type="molecule type" value="Genomic_DNA"/>
</dbReference>
<name>A0A1I4CMY2_9HYPH</name>
<keyword evidence="2" id="KW-1185">Reference proteome</keyword>
<sequence length="139" mass="15367">MRTEQAAPQPQPLSWPELWDKLILCNSRVSESVDEPATFVGLQQLLASLMDSQCVNSDDLITLIIYSHAVHTAAEKLRKAARGSEADRMFEFAQSFLAMSLRNIAHISMSDALSVQVTKISREARAIVSESSLNHGKPN</sequence>
<dbReference type="Proteomes" id="UP000323300">
    <property type="component" value="Unassembled WGS sequence"/>
</dbReference>
<evidence type="ECO:0000313" key="2">
    <source>
        <dbReference type="Proteomes" id="UP000323300"/>
    </source>
</evidence>
<dbReference type="AlphaFoldDB" id="A0A1I4CMY2"/>